<accession>A0A182WN96</accession>
<dbReference type="Proteomes" id="UP000075920">
    <property type="component" value="Unassembled WGS sequence"/>
</dbReference>
<dbReference type="AlphaFoldDB" id="A0A182WN96"/>
<evidence type="ECO:0000313" key="2">
    <source>
        <dbReference type="EnsemblMetazoa" id="AMIN014194-PA"/>
    </source>
</evidence>
<evidence type="ECO:0000313" key="3">
    <source>
        <dbReference type="Proteomes" id="UP000075920"/>
    </source>
</evidence>
<organism evidence="2 3">
    <name type="scientific">Anopheles minimus</name>
    <dbReference type="NCBI Taxonomy" id="112268"/>
    <lineage>
        <taxon>Eukaryota</taxon>
        <taxon>Metazoa</taxon>
        <taxon>Ecdysozoa</taxon>
        <taxon>Arthropoda</taxon>
        <taxon>Hexapoda</taxon>
        <taxon>Insecta</taxon>
        <taxon>Pterygota</taxon>
        <taxon>Neoptera</taxon>
        <taxon>Endopterygota</taxon>
        <taxon>Diptera</taxon>
        <taxon>Nematocera</taxon>
        <taxon>Culicoidea</taxon>
        <taxon>Culicidae</taxon>
        <taxon>Anophelinae</taxon>
        <taxon>Anopheles</taxon>
    </lineage>
</organism>
<evidence type="ECO:0008006" key="4">
    <source>
        <dbReference type="Google" id="ProtNLM"/>
    </source>
</evidence>
<protein>
    <recommendedName>
        <fullName evidence="4">Secreted protein</fullName>
    </recommendedName>
</protein>
<keyword evidence="3" id="KW-1185">Reference proteome</keyword>
<reference evidence="3" key="1">
    <citation type="submission" date="2013-03" db="EMBL/GenBank/DDBJ databases">
        <title>The Genome Sequence of Anopheles minimus MINIMUS1.</title>
        <authorList>
            <consortium name="The Broad Institute Genomics Platform"/>
            <person name="Neafsey D.E."/>
            <person name="Walton C."/>
            <person name="Walker B."/>
            <person name="Young S.K."/>
            <person name="Zeng Q."/>
            <person name="Gargeya S."/>
            <person name="Fitzgerald M."/>
            <person name="Haas B."/>
            <person name="Abouelleil A."/>
            <person name="Allen A.W."/>
            <person name="Alvarado L."/>
            <person name="Arachchi H.M."/>
            <person name="Berlin A.M."/>
            <person name="Chapman S.B."/>
            <person name="Gainer-Dewar J."/>
            <person name="Goldberg J."/>
            <person name="Griggs A."/>
            <person name="Gujja S."/>
            <person name="Hansen M."/>
            <person name="Howarth C."/>
            <person name="Imamovic A."/>
            <person name="Ireland A."/>
            <person name="Larimer J."/>
            <person name="McCowan C."/>
            <person name="Murphy C."/>
            <person name="Pearson M."/>
            <person name="Poon T.W."/>
            <person name="Priest M."/>
            <person name="Roberts A."/>
            <person name="Saif S."/>
            <person name="Shea T."/>
            <person name="Sisk P."/>
            <person name="Sykes S."/>
            <person name="Wortman J."/>
            <person name="Nusbaum C."/>
            <person name="Birren B."/>
        </authorList>
    </citation>
    <scope>NUCLEOTIDE SEQUENCE [LARGE SCALE GENOMIC DNA]</scope>
    <source>
        <strain evidence="3">MINIMUS1</strain>
    </source>
</reference>
<keyword evidence="1" id="KW-0732">Signal</keyword>
<dbReference type="VEuPathDB" id="VectorBase:AMIN014194"/>
<proteinExistence type="predicted"/>
<dbReference type="EnsemblMetazoa" id="AMIN014194-RA">
    <property type="protein sequence ID" value="AMIN014194-PA"/>
    <property type="gene ID" value="AMIN014194"/>
</dbReference>
<evidence type="ECO:0000256" key="1">
    <source>
        <dbReference type="SAM" id="SignalP"/>
    </source>
</evidence>
<reference evidence="2" key="2">
    <citation type="submission" date="2020-05" db="UniProtKB">
        <authorList>
            <consortium name="EnsemblMetazoa"/>
        </authorList>
    </citation>
    <scope>IDENTIFICATION</scope>
    <source>
        <strain evidence="2">MINIMUS1</strain>
    </source>
</reference>
<sequence>RVTCCAISSLAVGVWLQRFGWLWSCAQKCLPIIRRFAGSKFASGRYFARCYRCCLLLLFRNAPRVRPYLCTATTPSSLCSFYLSFSLSLTHLYLSILLETEHKPECVIVL</sequence>
<feature type="chain" id="PRO_5008141609" description="Secreted protein" evidence="1">
    <location>
        <begin position="17"/>
        <end position="110"/>
    </location>
</feature>
<feature type="signal peptide" evidence="1">
    <location>
        <begin position="1"/>
        <end position="16"/>
    </location>
</feature>
<name>A0A182WN96_9DIPT</name>